<accession>A0A9P0MAW9</accession>
<feature type="region of interest" description="Disordered" evidence="1">
    <location>
        <begin position="94"/>
        <end position="121"/>
    </location>
</feature>
<feature type="compositionally biased region" description="Acidic residues" evidence="1">
    <location>
        <begin position="101"/>
        <end position="110"/>
    </location>
</feature>
<feature type="compositionally biased region" description="Polar residues" evidence="1">
    <location>
        <begin position="143"/>
        <end position="157"/>
    </location>
</feature>
<proteinExistence type="predicted"/>
<keyword evidence="3" id="KW-1185">Reference proteome</keyword>
<evidence type="ECO:0000313" key="2">
    <source>
        <dbReference type="EMBL" id="CAH2010708.1"/>
    </source>
</evidence>
<dbReference type="Proteomes" id="UP001152888">
    <property type="component" value="Unassembled WGS sequence"/>
</dbReference>
<protein>
    <submittedName>
        <fullName evidence="2">Uncharacterized protein</fullName>
    </submittedName>
</protein>
<organism evidence="2 3">
    <name type="scientific">Acanthoscelides obtectus</name>
    <name type="common">Bean weevil</name>
    <name type="synonym">Bruchus obtectus</name>
    <dbReference type="NCBI Taxonomy" id="200917"/>
    <lineage>
        <taxon>Eukaryota</taxon>
        <taxon>Metazoa</taxon>
        <taxon>Ecdysozoa</taxon>
        <taxon>Arthropoda</taxon>
        <taxon>Hexapoda</taxon>
        <taxon>Insecta</taxon>
        <taxon>Pterygota</taxon>
        <taxon>Neoptera</taxon>
        <taxon>Endopterygota</taxon>
        <taxon>Coleoptera</taxon>
        <taxon>Polyphaga</taxon>
        <taxon>Cucujiformia</taxon>
        <taxon>Chrysomeloidea</taxon>
        <taxon>Chrysomelidae</taxon>
        <taxon>Bruchinae</taxon>
        <taxon>Bruchini</taxon>
        <taxon>Acanthoscelides</taxon>
    </lineage>
</organism>
<evidence type="ECO:0000256" key="1">
    <source>
        <dbReference type="SAM" id="MobiDB-lite"/>
    </source>
</evidence>
<name>A0A9P0MAW9_ACAOB</name>
<dbReference type="AlphaFoldDB" id="A0A9P0MAW9"/>
<comment type="caution">
    <text evidence="2">The sequence shown here is derived from an EMBL/GenBank/DDBJ whole genome shotgun (WGS) entry which is preliminary data.</text>
</comment>
<feature type="region of interest" description="Disordered" evidence="1">
    <location>
        <begin position="143"/>
        <end position="192"/>
    </location>
</feature>
<feature type="region of interest" description="Disordered" evidence="1">
    <location>
        <begin position="34"/>
        <end position="55"/>
    </location>
</feature>
<gene>
    <name evidence="2" type="ORF">ACAOBT_LOCUS31716</name>
</gene>
<dbReference type="EMBL" id="CAKOFQ010007996">
    <property type="protein sequence ID" value="CAH2010708.1"/>
    <property type="molecule type" value="Genomic_DNA"/>
</dbReference>
<reference evidence="2" key="1">
    <citation type="submission" date="2022-03" db="EMBL/GenBank/DDBJ databases">
        <authorList>
            <person name="Sayadi A."/>
        </authorList>
    </citation>
    <scope>NUCLEOTIDE SEQUENCE</scope>
</reference>
<feature type="compositionally biased region" description="Polar residues" evidence="1">
    <location>
        <begin position="45"/>
        <end position="54"/>
    </location>
</feature>
<sequence length="192" mass="20788">MGMFHDQLVYQSFCLCFRSMHHVSQSSTTLSATNNQEHSFKGKDQCSSSSSTVSAPELANLPKSIHVQRNKLSISHAVSDSSANQILNIEDTSVSTLTPEVDNEAADPGDELSASSKSTISAPELQNMLKRIDILENEMSMHHVSQSSTTLSATNNQEHSKGKDQCSSSSSSVSAPELANLPKSIHVQRNKL</sequence>
<evidence type="ECO:0000313" key="3">
    <source>
        <dbReference type="Proteomes" id="UP001152888"/>
    </source>
</evidence>